<comment type="cofactor">
    <cofactor evidence="1 5">
        <name>Zn(2+)</name>
        <dbReference type="ChEBI" id="CHEBI:29105"/>
    </cofactor>
</comment>
<keyword evidence="4" id="KW-0560">Oxidoreductase</keyword>
<dbReference type="RefSeq" id="WP_345160668.1">
    <property type="nucleotide sequence ID" value="NZ_BAABHC010000016.1"/>
</dbReference>
<feature type="domain" description="Alcohol dehydrogenase-like C-terminal" evidence="6">
    <location>
        <begin position="196"/>
        <end position="265"/>
    </location>
</feature>
<reference evidence="9" key="1">
    <citation type="journal article" date="2019" name="Int. J. Syst. Evol. Microbiol.">
        <title>The Global Catalogue of Microorganisms (GCM) 10K type strain sequencing project: providing services to taxonomists for standard genome sequencing and annotation.</title>
        <authorList>
            <consortium name="The Broad Institute Genomics Platform"/>
            <consortium name="The Broad Institute Genome Sequencing Center for Infectious Disease"/>
            <person name="Wu L."/>
            <person name="Ma J."/>
        </authorList>
    </citation>
    <scope>NUCLEOTIDE SEQUENCE [LARGE SCALE GENOMIC DNA]</scope>
    <source>
        <strain evidence="9">JCM 17926</strain>
    </source>
</reference>
<evidence type="ECO:0000259" key="6">
    <source>
        <dbReference type="Pfam" id="PF00107"/>
    </source>
</evidence>
<protein>
    <submittedName>
        <fullName evidence="8">Zinc-dependent alcohol dehydrogenase</fullName>
    </submittedName>
</protein>
<dbReference type="PROSITE" id="PS00059">
    <property type="entry name" value="ADH_ZINC"/>
    <property type="match status" value="1"/>
</dbReference>
<evidence type="ECO:0000256" key="2">
    <source>
        <dbReference type="ARBA" id="ARBA00022723"/>
    </source>
</evidence>
<sequence>MKALCWNGINDLKVERVPDPYILNEGDAVVRLTMSSVCGSDLHLLDGYVPTMKAGDIIGHEFMGEVIEVGPGVKKLKRGDRVVVGSVLGCGSCEFCQSDQWSLCDNSNPNPEILEKAYGYAGAGIFGYSHAFGGYAGSHAEYIRVPYADHGAFKVPEGVKDEAAVFTSDAFPTGYMAADMCGIERGDTVVVWGAGGVGQMAMQSAYLLGAERVIAIDRYGDRLAKAKQYAKAEVLNYEEVDILEALKEMTGGRGPDRCIDAVGMEAHTTGMEQYYDKAKQTLRLQTDRPAVLRQAIMACRKGGTVSIVGVYGGLLDKFPMGAAMNKALTLRMGQMFAQKYIPKLLERVAAGEVDPSYMLTHKWTLDQGPEGYRMFKEKTDNCMRVVFTPSQ</sequence>
<dbReference type="PANTHER" id="PTHR42813:SF2">
    <property type="entry name" value="DEHYDROGENASE, ZINC-CONTAINING, PUTATIVE (AFU_ORTHOLOGUE AFUA_2G02810)-RELATED"/>
    <property type="match status" value="1"/>
</dbReference>
<feature type="domain" description="Alcohol dehydrogenase-like N-terminal" evidence="7">
    <location>
        <begin position="25"/>
        <end position="156"/>
    </location>
</feature>
<comment type="similarity">
    <text evidence="5">Belongs to the zinc-containing alcohol dehydrogenase family.</text>
</comment>
<evidence type="ECO:0000313" key="9">
    <source>
        <dbReference type="Proteomes" id="UP001500552"/>
    </source>
</evidence>
<dbReference type="PANTHER" id="PTHR42813">
    <property type="entry name" value="ZINC-TYPE ALCOHOL DEHYDROGENASE-LIKE"/>
    <property type="match status" value="1"/>
</dbReference>
<evidence type="ECO:0000256" key="3">
    <source>
        <dbReference type="ARBA" id="ARBA00022833"/>
    </source>
</evidence>
<dbReference type="InterPro" id="IPR002328">
    <property type="entry name" value="ADH_Zn_CS"/>
</dbReference>
<dbReference type="InterPro" id="IPR036291">
    <property type="entry name" value="NAD(P)-bd_dom_sf"/>
</dbReference>
<evidence type="ECO:0000256" key="5">
    <source>
        <dbReference type="RuleBase" id="RU361277"/>
    </source>
</evidence>
<evidence type="ECO:0000259" key="7">
    <source>
        <dbReference type="Pfam" id="PF08240"/>
    </source>
</evidence>
<keyword evidence="9" id="KW-1185">Reference proteome</keyword>
<dbReference type="Pfam" id="PF08240">
    <property type="entry name" value="ADH_N"/>
    <property type="match status" value="1"/>
</dbReference>
<dbReference type="CDD" id="cd08283">
    <property type="entry name" value="FDH_like_1"/>
    <property type="match status" value="1"/>
</dbReference>
<evidence type="ECO:0000256" key="4">
    <source>
        <dbReference type="ARBA" id="ARBA00023002"/>
    </source>
</evidence>
<dbReference type="InterPro" id="IPR011032">
    <property type="entry name" value="GroES-like_sf"/>
</dbReference>
<dbReference type="InterPro" id="IPR013149">
    <property type="entry name" value="ADH-like_C"/>
</dbReference>
<proteinExistence type="inferred from homology"/>
<organism evidence="8 9">
    <name type="scientific">Pontibacter saemangeumensis</name>
    <dbReference type="NCBI Taxonomy" id="1084525"/>
    <lineage>
        <taxon>Bacteria</taxon>
        <taxon>Pseudomonadati</taxon>
        <taxon>Bacteroidota</taxon>
        <taxon>Cytophagia</taxon>
        <taxon>Cytophagales</taxon>
        <taxon>Hymenobacteraceae</taxon>
        <taxon>Pontibacter</taxon>
    </lineage>
</organism>
<gene>
    <name evidence="8" type="ORF">GCM10023188_33370</name>
</gene>
<dbReference type="Proteomes" id="UP001500552">
    <property type="component" value="Unassembled WGS sequence"/>
</dbReference>
<dbReference type="InterPro" id="IPR013154">
    <property type="entry name" value="ADH-like_N"/>
</dbReference>
<accession>A0ABP8LYW5</accession>
<dbReference type="Pfam" id="PF00107">
    <property type="entry name" value="ADH_zinc_N"/>
    <property type="match status" value="1"/>
</dbReference>
<evidence type="ECO:0000313" key="8">
    <source>
        <dbReference type="EMBL" id="GAA4438234.1"/>
    </source>
</evidence>
<comment type="caution">
    <text evidence="8">The sequence shown here is derived from an EMBL/GenBank/DDBJ whole genome shotgun (WGS) entry which is preliminary data.</text>
</comment>
<name>A0ABP8LYW5_9BACT</name>
<dbReference type="EMBL" id="BAABHC010000016">
    <property type="protein sequence ID" value="GAA4438234.1"/>
    <property type="molecule type" value="Genomic_DNA"/>
</dbReference>
<dbReference type="SUPFAM" id="SSF51735">
    <property type="entry name" value="NAD(P)-binding Rossmann-fold domains"/>
    <property type="match status" value="1"/>
</dbReference>
<keyword evidence="3 5" id="KW-0862">Zinc</keyword>
<dbReference type="Gene3D" id="3.40.50.720">
    <property type="entry name" value="NAD(P)-binding Rossmann-like Domain"/>
    <property type="match status" value="1"/>
</dbReference>
<dbReference type="SUPFAM" id="SSF50129">
    <property type="entry name" value="GroES-like"/>
    <property type="match status" value="1"/>
</dbReference>
<dbReference type="Gene3D" id="3.90.180.10">
    <property type="entry name" value="Medium-chain alcohol dehydrogenases, catalytic domain"/>
    <property type="match status" value="1"/>
</dbReference>
<evidence type="ECO:0000256" key="1">
    <source>
        <dbReference type="ARBA" id="ARBA00001947"/>
    </source>
</evidence>
<keyword evidence="2 5" id="KW-0479">Metal-binding</keyword>